<gene>
    <name evidence="7" type="primary">si:ch73-181d5.4</name>
</gene>
<feature type="compositionally biased region" description="Basic and acidic residues" evidence="5">
    <location>
        <begin position="1671"/>
        <end position="1681"/>
    </location>
</feature>
<evidence type="ECO:0000256" key="5">
    <source>
        <dbReference type="SAM" id="MobiDB-lite"/>
    </source>
</evidence>
<dbReference type="Ensembl" id="ENSENLT00000026410.1">
    <property type="protein sequence ID" value="ENSENLP00000025604.1"/>
    <property type="gene ID" value="ENSENLG00000011538.1"/>
</dbReference>
<feature type="compositionally biased region" description="Basic and acidic residues" evidence="5">
    <location>
        <begin position="2690"/>
        <end position="2700"/>
    </location>
</feature>
<feature type="domain" description="TFIIS central" evidence="6">
    <location>
        <begin position="384"/>
        <end position="504"/>
    </location>
</feature>
<feature type="compositionally biased region" description="Low complexity" evidence="5">
    <location>
        <begin position="717"/>
        <end position="734"/>
    </location>
</feature>
<feature type="compositionally biased region" description="Basic and acidic residues" evidence="5">
    <location>
        <begin position="2188"/>
        <end position="2205"/>
    </location>
</feature>
<feature type="compositionally biased region" description="Basic and acidic residues" evidence="5">
    <location>
        <begin position="2266"/>
        <end position="2279"/>
    </location>
</feature>
<feature type="compositionally biased region" description="Basic and acidic residues" evidence="5">
    <location>
        <begin position="2152"/>
        <end position="2162"/>
    </location>
</feature>
<feature type="compositionally biased region" description="Basic and acidic residues" evidence="5">
    <location>
        <begin position="2940"/>
        <end position="2954"/>
    </location>
</feature>
<dbReference type="SMART" id="SM00510">
    <property type="entry name" value="TFS2M"/>
    <property type="match status" value="1"/>
</dbReference>
<evidence type="ECO:0000256" key="1">
    <source>
        <dbReference type="ARBA" id="ARBA00022723"/>
    </source>
</evidence>
<dbReference type="Gene3D" id="3.30.40.10">
    <property type="entry name" value="Zinc/RING finger domain, C3HC4 (zinc finger)"/>
    <property type="match status" value="1"/>
</dbReference>
<feature type="region of interest" description="Disordered" evidence="5">
    <location>
        <begin position="332"/>
        <end position="387"/>
    </location>
</feature>
<feature type="compositionally biased region" description="Basic and acidic residues" evidence="5">
    <location>
        <begin position="3015"/>
        <end position="3024"/>
    </location>
</feature>
<feature type="compositionally biased region" description="Low complexity" evidence="5">
    <location>
        <begin position="1420"/>
        <end position="1434"/>
    </location>
</feature>
<feature type="compositionally biased region" description="Basic and acidic residues" evidence="5">
    <location>
        <begin position="598"/>
        <end position="625"/>
    </location>
</feature>
<evidence type="ECO:0000256" key="2">
    <source>
        <dbReference type="ARBA" id="ARBA00022771"/>
    </source>
</evidence>
<feature type="compositionally biased region" description="Basic and acidic residues" evidence="5">
    <location>
        <begin position="1901"/>
        <end position="1913"/>
    </location>
</feature>
<keyword evidence="3" id="KW-0862">Zinc</keyword>
<feature type="region of interest" description="Disordered" evidence="5">
    <location>
        <begin position="990"/>
        <end position="1022"/>
    </location>
</feature>
<feature type="compositionally biased region" description="Polar residues" evidence="5">
    <location>
        <begin position="1619"/>
        <end position="1628"/>
    </location>
</feature>
<feature type="compositionally biased region" description="Polar residues" evidence="5">
    <location>
        <begin position="1515"/>
        <end position="1526"/>
    </location>
</feature>
<dbReference type="GO" id="GO:0005634">
    <property type="term" value="C:nucleus"/>
    <property type="evidence" value="ECO:0007669"/>
    <property type="project" value="TreeGrafter"/>
</dbReference>
<dbReference type="PANTHER" id="PTHR11477">
    <property type="entry name" value="TRANSCRIPTION FACTOR S-II ZINC FINGER DOMAIN-CONTAINING PROTEIN"/>
    <property type="match status" value="1"/>
</dbReference>
<protein>
    <submittedName>
        <fullName evidence="7">Death-inducer obliterator 1-like</fullName>
    </submittedName>
</protein>
<feature type="compositionally biased region" description="Polar residues" evidence="5">
    <location>
        <begin position="3119"/>
        <end position="3135"/>
    </location>
</feature>
<reference evidence="7" key="1">
    <citation type="submission" date="2021-04" db="EMBL/GenBank/DDBJ databases">
        <authorList>
            <consortium name="Wellcome Sanger Institute Data Sharing"/>
        </authorList>
    </citation>
    <scope>NUCLEOTIDE SEQUENCE [LARGE SCALE GENOMIC DNA]</scope>
</reference>
<feature type="region of interest" description="Disordered" evidence="5">
    <location>
        <begin position="1317"/>
        <end position="1545"/>
    </location>
</feature>
<feature type="compositionally biased region" description="Basic and acidic residues" evidence="5">
    <location>
        <begin position="2850"/>
        <end position="2883"/>
    </location>
</feature>
<organism evidence="7 8">
    <name type="scientific">Echeneis naucrates</name>
    <name type="common">Live sharksucker</name>
    <dbReference type="NCBI Taxonomy" id="173247"/>
    <lineage>
        <taxon>Eukaryota</taxon>
        <taxon>Metazoa</taxon>
        <taxon>Chordata</taxon>
        <taxon>Craniata</taxon>
        <taxon>Vertebrata</taxon>
        <taxon>Euteleostomi</taxon>
        <taxon>Actinopterygii</taxon>
        <taxon>Neopterygii</taxon>
        <taxon>Teleostei</taxon>
        <taxon>Neoteleostei</taxon>
        <taxon>Acanthomorphata</taxon>
        <taxon>Carangaria</taxon>
        <taxon>Carangiformes</taxon>
        <taxon>Echeneidae</taxon>
        <taxon>Echeneis</taxon>
    </lineage>
</organism>
<name>A0A665V1Z3_ECHNA</name>
<dbReference type="InParanoid" id="A0A665V1Z3"/>
<feature type="compositionally biased region" description="Basic and acidic residues" evidence="5">
    <location>
        <begin position="1987"/>
        <end position="2023"/>
    </location>
</feature>
<evidence type="ECO:0000256" key="4">
    <source>
        <dbReference type="SAM" id="Coils"/>
    </source>
</evidence>
<feature type="compositionally biased region" description="Basic and acidic residues" evidence="5">
    <location>
        <begin position="1359"/>
        <end position="1368"/>
    </location>
</feature>
<sequence length="3278" mass="359513">MICCDSCQEWFHGDCVGISETQGCKMEKKGQEYICPPCTTKRQHQSEPQPGLDLSFPECVTLSPCAEEGEGREEQQTLKEAEEEEAAAMKLGTEPEPESEMESSLPLCIGPQCSKEALPDSVYCGTDCILQHAAVTMKTLSVAKAPKSRIRSQRKAVAARPSEKGQRSVRMSKRLAGKAEESEEEDMKEDDGGNEDGAAPITCNPSLTEVQTTSIPSSKFYTASQKDNKKVTADSEDLSPSTQSPEDNSTDAVSTSEPVSEPATPQIDSLEKAKEPVDSDVSQQQSSENDPSTPSTPANSNPSQFTQSTTSATRHHETGALIVTKTAYVIPKKQSGPQPQSVSTSASSQKSSSAPTLLNETRNLPVPPAPSAPSSRPSQPNNQVRQSIQRSLTSILFKRVSDCEDLEMSESDAAKLVANVEMEMFDIFQNTDSKYMNKYRTIMFNIKDPKNKGLLYRVVRGEISPFRLVRMSQKDMQATKAPEPSPKETPEVKDAAAKTTNLQLKPEAVKVDLPSLNPARLDRRSNKRPDSTVISQEQKKSLPATAVKTRTLSIQGNATPDVLMCMLKDTTSEHKTHLFDLKCKICTGQIPSPEEEEPAKKKPKVSETREKHESYCRKSAEDDSPLHAPPDSPDMDSSMLHSPVLTIAESPASPIMDSPASPILESPTSPVSESPASLTPDAPKATTRKKYAPVVIPAVSTVSITRRDPRTAANRFSASSSSTSGPSTSSSQSACYAPLKETSPATSTASASSIPPTKTMPKSILMKPSSSADPRLYGTLSRTMMSEAPSDGETTQFLAKQEILWKGFLNMLTVAKFVTKGYLVSGSAENLKADLPDTIQIGGRIMPQTVWDYVAKLKTSVTKELCVIRFQPATEEEEVAYVSLFSYFSSRGRFGVVANNSHSIKDVYLVPLSAKESIPSILQPFEGPGLEKNRPNLLLGLAIIQKAKRPGSLPQEIEEKRPRVQMPKDPMWIPKPPVLYGSDKLEIFQPYDPETPASATHPESPSCPGSPSDTSSSGSVSVPSLLSSFRATTPVSTSVVGAVTQSASSCVNAKNSTTSSDKTPLQCILKTLFGKAKDSSDGSSATTTTTASAKKNPVLSQVSGSMVDPIVQQFGQKSKVKEVEEENDFDRPYDPEDEYNPTMGFGMVASDNTQKNKSKDPVFSSFVDDDVAYDPEDETIFEDIQNKATPKKAPAPTQTSDSQTCSTQLSAQVVAPAHAPTPVQTSTPTAAVPNLPTGTVVVSAATLTEQQRMLEELNKQIEEQKRQLKEQEEALRQQREAVGMFMAHFSVSDSLMSPPSKSLPIGQLSSLQSGAVKVEKRASESMDETSSSTETVNKSNVEIQSPKLADKTAMSTLKIDTKTVKEQDETQENAEDSDKYSAGEIEDSDVAYDPEDESLFNEIQDDVFQGVSGKTRDSSGRSSSRKGSTSNSYYSRKRRQSPKKRSHRERDHRSPSRKSQHRSPSHSRRRRERDRHRRSERDRSRHRPRNQSERHGRHHKEQAARRHSRGRKRSPTSPRTKDSGSLSPKKHMGPSPEVLEESKHKIVECKAPDSVVGQFIEGSASSVPVKIEHDPNEHQLKGNLSESMEKDFAPNTQELLHNVKLENTEPSKSHDLQKNVDSGSSAQVNKPLLPEALLSKIESTVPLREIDPPIRDSPQSPDPEPQFLKPSNKEKNDSVHTEEVLALDTHKSVSMPFVNIEKNYLSVDDKPTISNKQGPIVGSTVPNVKSLEYGAPNLQGPGVSSQCMVSVEKQLGEENPDLKHPAVMGQCGGHANLASGPHIQGTGPDLNSSIWGSGSHIQRPRTGSQISEPNMREAGIQQLSSDIIGPGPFLNRSEMRSPMPDKSLMGESGQHSEKADVNMTGPDIRASESRNLSSPIYHLKGPKIEMKAPDIIGRGRAQKDRSESPHTEGMRSAMMGRGIGALCRDIRTPGSSFRDSRGALRSDKLPPSLSDERESPQKRKDDFVLGPKSNLSHESNMPCIGHHNSEPRGHFKQSTSDHRTERTVQDLDAMHEPRKDDMTRGSYMGPDQAMDYLADPNTRDGRNEPHRRSSSGDIREMSLNRRDADWQGRNMPGLERRNEQISQEDRCPMPNIINPDWRGPGPGVVSHTSQNKSLGRHVGEPDGSGPGSYVREDWRGSVKGRPFTQDEWGVHHPDRSDPNMESQSSDFMPPGPERRGPGRGLPMQDRRGPGGPDFRRPESERSAPAMDNLRPGLRGRVDDGPNLDSSINTDRRGLGGPQFNRLGPERKGTHNAGQGPELRGPPGKDFRGPWPERRSPNMVTPRSEGTVPDMVGPGPRPRRGPGDPAGWGPGLERRGPAVEGPDRREHVGLDFKGPGPENRDLSVLGPGLGIAGPGGPNFRGPGPERRGLSVQNPGPDSRGPGRPNFRAARTETSGPAMEVVGPDRSPLLSCPGVPDFSGPWPDRRESVDPNFTGPGHERRGPAMEDVGPDGSRPGGPNFSGPGPGMRGPVMFPVRRESGDPSFTGPGHERRDLAMDAVGPDVSSPGSSSFSGTGHEWRGPFMEEQGLDRGPVDPNAYGLGPDKRRPHMRGPGPKLFRLGPERTDQCIEDLRPHRQRQGETHFHGPGPERRGPRGPNTGQPGLQHSDPNIEHLEPNKRHHEGPHFRGSGPERRPPEMGGTENSRNLQGGLQFRHPGEERRPPVMKGQEFNRRGSDFTGVGPEGAFMESEGKGPRDPDFRPPGYEFRGPDAEIPGPDRRESGGFREPGPERRGPNIEGQRPHWRRGGGRGRGIRQRGPDAEDLRHARRDDWGEADFGRSDPIHRSPDIESLAHDRMSQNLRVTRPMRRNFRGPGPNMSRLIRGEAWKGEDAEEPWIHEREPSMEEVIEEREYSGDQWERPRELPEEQSLEHSRHGLHSEQRGLRGRRPTPIHERPNMPFPGPTRGPEDEWKRPGYRVPGPIPDDPDMVCPESGPWGGHGNDRQEPDRGGDGPNRRGVGPFFRSERDQGMRGPESEGDPHMRSDWRQPDFRRSMRGPKMEGPDTNTCPNRRGGPHRIEGPDLRHPGPGADGRFLDCGGLGSERQGAETESHGPGRHEHDFRRERRGPGTDKCLDIRRGPVRWNSNDEVPDPDMRGIGPDSRGFEPPMKSDMQAKRYSDKSASFHFNSPHQGTRFQGPNDPHSAPFSGPRGSAPNSGGKSGLGFDSPQNQPTVKPQRHRGALLPTPTEGLIRLPNHMNNKPDAFSPKQKQMGYSTDMEWSTGRPLSQKRVTVHGQREEQEVKSALKTCVNASTGVGKSKETGKQGAFDTSVETKTNQTT</sequence>
<feature type="compositionally biased region" description="Basic and acidic residues" evidence="5">
    <location>
        <begin position="520"/>
        <end position="530"/>
    </location>
</feature>
<dbReference type="Pfam" id="PF07744">
    <property type="entry name" value="SPOC"/>
    <property type="match status" value="1"/>
</dbReference>
<dbReference type="Proteomes" id="UP000472264">
    <property type="component" value="Chromosome 7"/>
</dbReference>
<feature type="region of interest" description="Disordered" evidence="5">
    <location>
        <begin position="144"/>
        <end position="320"/>
    </location>
</feature>
<feature type="compositionally biased region" description="Acidic residues" evidence="5">
    <location>
        <begin position="181"/>
        <end position="194"/>
    </location>
</feature>
<feature type="compositionally biased region" description="Basic and acidic residues" evidence="5">
    <location>
        <begin position="3044"/>
        <end position="3077"/>
    </location>
</feature>
<dbReference type="InterPro" id="IPR013083">
    <property type="entry name" value="Znf_RING/FYVE/PHD"/>
</dbReference>
<feature type="compositionally biased region" description="Low complexity" evidence="5">
    <location>
        <begin position="1004"/>
        <end position="1022"/>
    </location>
</feature>
<feature type="compositionally biased region" description="Basic and acidic residues" evidence="5">
    <location>
        <begin position="2822"/>
        <end position="2843"/>
    </location>
</feature>
<feature type="coiled-coil region" evidence="4">
    <location>
        <begin position="1244"/>
        <end position="1281"/>
    </location>
</feature>
<feature type="region of interest" description="Disordered" evidence="5">
    <location>
        <begin position="651"/>
        <end position="689"/>
    </location>
</feature>
<dbReference type="OMA" id="NPDWRGP"/>
<feature type="region of interest" description="Disordered" evidence="5">
    <location>
        <begin position="70"/>
        <end position="103"/>
    </location>
</feature>
<feature type="compositionally biased region" description="Low complexity" evidence="5">
    <location>
        <begin position="2506"/>
        <end position="2517"/>
    </location>
</feature>
<keyword evidence="8" id="KW-1185">Reference proteome</keyword>
<dbReference type="InterPro" id="IPR019787">
    <property type="entry name" value="Znf_PHD-finger"/>
</dbReference>
<feature type="compositionally biased region" description="Basic and acidic residues" evidence="5">
    <location>
        <begin position="2315"/>
        <end position="2333"/>
    </location>
</feature>
<feature type="region of interest" description="Disordered" evidence="5">
    <location>
        <begin position="1649"/>
        <end position="1681"/>
    </location>
</feature>
<feature type="compositionally biased region" description="Low complexity" evidence="5">
    <location>
        <begin position="372"/>
        <end position="384"/>
    </location>
</feature>
<dbReference type="GO" id="GO:0008270">
    <property type="term" value="F:zinc ion binding"/>
    <property type="evidence" value="ECO:0007669"/>
    <property type="project" value="UniProtKB-KW"/>
</dbReference>
<feature type="compositionally biased region" description="Basic and acidic residues" evidence="5">
    <location>
        <begin position="485"/>
        <end position="496"/>
    </location>
</feature>
<feature type="compositionally biased region" description="Polar residues" evidence="5">
    <location>
        <begin position="238"/>
        <end position="258"/>
    </location>
</feature>
<keyword evidence="1" id="KW-0479">Metal-binding</keyword>
<feature type="region of interest" description="Disordered" evidence="5">
    <location>
        <begin position="1593"/>
        <end position="1628"/>
    </location>
</feature>
<dbReference type="InterPro" id="IPR036575">
    <property type="entry name" value="TFIIS_cen_dom_sf"/>
</dbReference>
<feature type="compositionally biased region" description="Low complexity" evidence="5">
    <location>
        <begin position="742"/>
        <end position="759"/>
    </location>
</feature>
<evidence type="ECO:0000259" key="6">
    <source>
        <dbReference type="PROSITE" id="PS51321"/>
    </source>
</evidence>
<keyword evidence="2" id="KW-0863">Zinc-finger</keyword>
<feature type="compositionally biased region" description="Basic and acidic residues" evidence="5">
    <location>
        <begin position="2963"/>
        <end position="3001"/>
    </location>
</feature>
<dbReference type="InterPro" id="IPR003618">
    <property type="entry name" value="TFIIS_cen_dom"/>
</dbReference>
<feature type="compositionally biased region" description="Low complexity" evidence="5">
    <location>
        <begin position="279"/>
        <end position="303"/>
    </location>
</feature>
<feature type="region of interest" description="Disordered" evidence="5">
    <location>
        <begin position="3253"/>
        <end position="3278"/>
    </location>
</feature>
<feature type="region of interest" description="Disordered" evidence="5">
    <location>
        <begin position="951"/>
        <end position="970"/>
    </location>
</feature>
<dbReference type="SUPFAM" id="SSF57903">
    <property type="entry name" value="FYVE/PHD zinc finger"/>
    <property type="match status" value="1"/>
</dbReference>
<dbReference type="SUPFAM" id="SSF46942">
    <property type="entry name" value="Elongation factor TFIIS domain 2"/>
    <property type="match status" value="1"/>
</dbReference>
<dbReference type="Pfam" id="PF00628">
    <property type="entry name" value="PHD"/>
    <property type="match status" value="1"/>
</dbReference>
<feature type="region of interest" description="Disordered" evidence="5">
    <location>
        <begin position="473"/>
        <end position="546"/>
    </location>
</feature>
<evidence type="ECO:0000313" key="7">
    <source>
        <dbReference type="Ensembl" id="ENSENLP00000025604.1"/>
    </source>
</evidence>
<feature type="compositionally biased region" description="Polar residues" evidence="5">
    <location>
        <begin position="666"/>
        <end position="677"/>
    </location>
</feature>
<feature type="compositionally biased region" description="Basic residues" evidence="5">
    <location>
        <begin position="2742"/>
        <end position="2755"/>
    </location>
</feature>
<feature type="compositionally biased region" description="Basic and acidic residues" evidence="5">
    <location>
        <begin position="2708"/>
        <end position="2735"/>
    </location>
</feature>
<feature type="compositionally biased region" description="Basic and acidic residues" evidence="5">
    <location>
        <begin position="2041"/>
        <end position="2051"/>
    </location>
</feature>
<feature type="compositionally biased region" description="Low complexity" evidence="5">
    <location>
        <begin position="2454"/>
        <end position="2464"/>
    </location>
</feature>
<feature type="compositionally biased region" description="Basic and acidic residues" evidence="5">
    <location>
        <begin position="1601"/>
        <end position="1618"/>
    </location>
</feature>
<feature type="region of interest" description="Disordered" evidence="5">
    <location>
        <begin position="2102"/>
        <end position="3227"/>
    </location>
</feature>
<feature type="compositionally biased region" description="Basic and acidic residues" evidence="5">
    <location>
        <begin position="2757"/>
        <end position="2797"/>
    </location>
</feature>
<feature type="compositionally biased region" description="Acidic residues" evidence="5">
    <location>
        <begin position="1384"/>
        <end position="1405"/>
    </location>
</feature>
<evidence type="ECO:0000313" key="8">
    <source>
        <dbReference type="Proteomes" id="UP000472264"/>
    </source>
</evidence>
<feature type="compositionally biased region" description="Basic residues" evidence="5">
    <location>
        <begin position="1484"/>
        <end position="1514"/>
    </location>
</feature>
<dbReference type="CDD" id="cd15552">
    <property type="entry name" value="PHD_PHF3_like"/>
    <property type="match status" value="1"/>
</dbReference>
<feature type="compositionally biased region" description="Polar residues" evidence="5">
    <location>
        <begin position="203"/>
        <end position="225"/>
    </location>
</feature>
<dbReference type="Pfam" id="PF07500">
    <property type="entry name" value="TFIIS_M"/>
    <property type="match status" value="1"/>
</dbReference>
<dbReference type="PANTHER" id="PTHR11477:SF13">
    <property type="entry name" value="DEATH-INDUCER OBLITERATOR 1"/>
    <property type="match status" value="1"/>
</dbReference>
<feature type="region of interest" description="Disordered" evidence="5">
    <location>
        <begin position="1825"/>
        <end position="2075"/>
    </location>
</feature>
<feature type="compositionally biased region" description="Basic and acidic residues" evidence="5">
    <location>
        <begin position="1938"/>
        <end position="1967"/>
    </location>
</feature>
<accession>A0A665V1Z3</accession>
<dbReference type="InterPro" id="IPR012921">
    <property type="entry name" value="SPOC_C"/>
</dbReference>
<keyword evidence="4" id="KW-0175">Coiled coil</keyword>
<feature type="compositionally biased region" description="Gly residues" evidence="5">
    <location>
        <begin position="2350"/>
        <end position="2361"/>
    </location>
</feature>
<feature type="compositionally biased region" description="Basic and acidic residues" evidence="5">
    <location>
        <begin position="2057"/>
        <end position="2070"/>
    </location>
</feature>
<feature type="compositionally biased region" description="Basic residues" evidence="5">
    <location>
        <begin position="1455"/>
        <end position="1476"/>
    </location>
</feature>
<reference evidence="7" key="3">
    <citation type="submission" date="2025-09" db="UniProtKB">
        <authorList>
            <consortium name="Ensembl"/>
        </authorList>
    </citation>
    <scope>IDENTIFICATION</scope>
</reference>
<feature type="compositionally biased region" description="Polar residues" evidence="5">
    <location>
        <begin position="3269"/>
        <end position="3278"/>
    </location>
</feature>
<feature type="region of interest" description="Disordered" evidence="5">
    <location>
        <begin position="706"/>
        <end position="772"/>
    </location>
</feature>
<feature type="compositionally biased region" description="Polar residues" evidence="5">
    <location>
        <begin position="2599"/>
        <end position="2609"/>
    </location>
</feature>
<feature type="compositionally biased region" description="Basic residues" evidence="5">
    <location>
        <begin position="1435"/>
        <end position="1447"/>
    </location>
</feature>
<proteinExistence type="predicted"/>
<feature type="region of interest" description="Disordered" evidence="5">
    <location>
        <begin position="1183"/>
        <end position="1203"/>
    </location>
</feature>
<dbReference type="Gene3D" id="1.10.472.30">
    <property type="entry name" value="Transcription elongation factor S-II, central domain"/>
    <property type="match status" value="1"/>
</dbReference>
<feature type="compositionally biased region" description="Low complexity" evidence="5">
    <location>
        <begin position="337"/>
        <end position="356"/>
    </location>
</feature>
<evidence type="ECO:0000256" key="3">
    <source>
        <dbReference type="ARBA" id="ARBA00022833"/>
    </source>
</evidence>
<dbReference type="GO" id="GO:0006351">
    <property type="term" value="P:DNA-templated transcription"/>
    <property type="evidence" value="ECO:0007669"/>
    <property type="project" value="InterPro"/>
</dbReference>
<feature type="compositionally biased region" description="Basic and acidic residues" evidence="5">
    <location>
        <begin position="2562"/>
        <end position="2594"/>
    </location>
</feature>
<feature type="region of interest" description="Disordered" evidence="5">
    <location>
        <begin position="1116"/>
        <end position="1140"/>
    </location>
</feature>
<feature type="region of interest" description="Disordered" evidence="5">
    <location>
        <begin position="589"/>
        <end position="639"/>
    </location>
</feature>
<reference evidence="7" key="2">
    <citation type="submission" date="2025-08" db="UniProtKB">
        <authorList>
            <consortium name="Ensembl"/>
        </authorList>
    </citation>
    <scope>IDENTIFICATION</scope>
</reference>
<dbReference type="InterPro" id="IPR011011">
    <property type="entry name" value="Znf_FYVE_PHD"/>
</dbReference>
<dbReference type="PROSITE" id="PS51321">
    <property type="entry name" value="TFIIS_CENTRAL"/>
    <property type="match status" value="1"/>
</dbReference>